<feature type="transmembrane region" description="Helical" evidence="6">
    <location>
        <begin position="242"/>
        <end position="261"/>
    </location>
</feature>
<reference evidence="8" key="1">
    <citation type="journal article" date="2023" name="G3 (Bethesda)">
        <title>A reference genome for the long-term kleptoplast-retaining sea slug Elysia crispata morphotype clarki.</title>
        <authorList>
            <person name="Eastman K.E."/>
            <person name="Pendleton A.L."/>
            <person name="Shaikh M.A."/>
            <person name="Suttiyut T."/>
            <person name="Ogas R."/>
            <person name="Tomko P."/>
            <person name="Gavelis G."/>
            <person name="Widhalm J.R."/>
            <person name="Wisecaver J.H."/>
        </authorList>
    </citation>
    <scope>NUCLEOTIDE SEQUENCE</scope>
    <source>
        <strain evidence="8">ECLA1</strain>
    </source>
</reference>
<dbReference type="InterPro" id="IPR017452">
    <property type="entry name" value="GPCR_Rhodpsn_7TM"/>
</dbReference>
<sequence>MDDSGGITESNLRKSSEESSPGHVQHFLPFLDERGRAITQIVLEYVVVFAISITGLVTNVLAILVFVNLVCLSGLVTNVLAILVFVKQGFQESVAISMTTIAVWDLVKSLCGVLECLTGILSLVDSAAAHTWANISVVSFNYLLGFSSYVTSVMAAYVAVERCLCVSIPLKVKWLLTPKVTLIACLVMSVVVFGAFAVMFGIYDVIWEWSDTFNATVAIYRMSSFNLDNQNALFKYYNISGIVWPLASFIVIVIATIIITFKLKQGSKFRAGQGNSFSSTNLALPASSSSQSAQQQKQQQNLSKRDRQVVRMLLVIIIIYIVCLSPRIGLYLAKYIVYDLYFLRPYHHLFMFVVYWVWIADFTNGAVNFFVFYAMSSSFKTTFNTMVSRKNARQ</sequence>
<evidence type="ECO:0000256" key="5">
    <source>
        <dbReference type="SAM" id="MobiDB-lite"/>
    </source>
</evidence>
<comment type="subcellular location">
    <subcellularLocation>
        <location evidence="1">Membrane</location>
    </subcellularLocation>
</comment>
<dbReference type="SUPFAM" id="SSF81321">
    <property type="entry name" value="Family A G protein-coupled receptor-like"/>
    <property type="match status" value="1"/>
</dbReference>
<feature type="transmembrane region" description="Helical" evidence="6">
    <location>
        <begin position="312"/>
        <end position="333"/>
    </location>
</feature>
<feature type="domain" description="G-protein coupled receptors family 1 profile" evidence="7">
    <location>
        <begin position="77"/>
        <end position="372"/>
    </location>
</feature>
<evidence type="ECO:0000259" key="7">
    <source>
        <dbReference type="PROSITE" id="PS50262"/>
    </source>
</evidence>
<feature type="transmembrane region" description="Helical" evidence="6">
    <location>
        <begin position="63"/>
        <end position="86"/>
    </location>
</feature>
<keyword evidence="9" id="KW-1185">Reference proteome</keyword>
<accession>A0AAE1D2D8</accession>
<gene>
    <name evidence="8" type="ORF">RRG08_020617</name>
</gene>
<dbReference type="InterPro" id="IPR000276">
    <property type="entry name" value="GPCR_Rhodpsn"/>
</dbReference>
<dbReference type="Proteomes" id="UP001283361">
    <property type="component" value="Unassembled WGS sequence"/>
</dbReference>
<protein>
    <recommendedName>
        <fullName evidence="7">G-protein coupled receptors family 1 profile domain-containing protein</fullName>
    </recommendedName>
</protein>
<evidence type="ECO:0000256" key="4">
    <source>
        <dbReference type="ARBA" id="ARBA00023136"/>
    </source>
</evidence>
<comment type="caution">
    <text evidence="8">The sequence shown here is derived from an EMBL/GenBank/DDBJ whole genome shotgun (WGS) entry which is preliminary data.</text>
</comment>
<feature type="transmembrane region" description="Helical" evidence="6">
    <location>
        <begin position="180"/>
        <end position="203"/>
    </location>
</feature>
<keyword evidence="2 6" id="KW-0812">Transmembrane</keyword>
<proteinExistence type="predicted"/>
<dbReference type="InterPro" id="IPR052954">
    <property type="entry name" value="GPCR-Ligand_Int"/>
</dbReference>
<keyword evidence="3 6" id="KW-1133">Transmembrane helix</keyword>
<dbReference type="GO" id="GO:0004930">
    <property type="term" value="F:G protein-coupled receptor activity"/>
    <property type="evidence" value="ECO:0007669"/>
    <property type="project" value="InterPro"/>
</dbReference>
<evidence type="ECO:0000313" key="9">
    <source>
        <dbReference type="Proteomes" id="UP001283361"/>
    </source>
</evidence>
<feature type="transmembrane region" description="Helical" evidence="6">
    <location>
        <begin position="37"/>
        <end position="57"/>
    </location>
</feature>
<evidence type="ECO:0000256" key="2">
    <source>
        <dbReference type="ARBA" id="ARBA00022692"/>
    </source>
</evidence>
<feature type="transmembrane region" description="Helical" evidence="6">
    <location>
        <begin position="140"/>
        <end position="160"/>
    </location>
</feature>
<evidence type="ECO:0000256" key="1">
    <source>
        <dbReference type="ARBA" id="ARBA00004370"/>
    </source>
</evidence>
<name>A0AAE1D2D8_9GAST</name>
<dbReference type="Gene3D" id="1.20.1070.10">
    <property type="entry name" value="Rhodopsin 7-helix transmembrane proteins"/>
    <property type="match status" value="1"/>
</dbReference>
<evidence type="ECO:0000256" key="3">
    <source>
        <dbReference type="ARBA" id="ARBA00022989"/>
    </source>
</evidence>
<feature type="transmembrane region" description="Helical" evidence="6">
    <location>
        <begin position="353"/>
        <end position="375"/>
    </location>
</feature>
<dbReference type="GO" id="GO:0016020">
    <property type="term" value="C:membrane"/>
    <property type="evidence" value="ECO:0007669"/>
    <property type="project" value="UniProtKB-SubCell"/>
</dbReference>
<dbReference type="PANTHER" id="PTHR46641">
    <property type="entry name" value="FMRFAMIDE RECEPTOR-RELATED"/>
    <property type="match status" value="1"/>
</dbReference>
<keyword evidence="4 6" id="KW-0472">Membrane</keyword>
<dbReference type="SMART" id="SM01381">
    <property type="entry name" value="7TM_GPCR_Srsx"/>
    <property type="match status" value="1"/>
</dbReference>
<evidence type="ECO:0000256" key="6">
    <source>
        <dbReference type="SAM" id="Phobius"/>
    </source>
</evidence>
<dbReference type="AlphaFoldDB" id="A0AAE1D2D8"/>
<dbReference type="PROSITE" id="PS00237">
    <property type="entry name" value="G_PROTEIN_RECEP_F1_1"/>
    <property type="match status" value="1"/>
</dbReference>
<dbReference type="PROSITE" id="PS50262">
    <property type="entry name" value="G_PROTEIN_RECEP_F1_2"/>
    <property type="match status" value="1"/>
</dbReference>
<dbReference type="EMBL" id="JAWDGP010005709">
    <property type="protein sequence ID" value="KAK3753546.1"/>
    <property type="molecule type" value="Genomic_DNA"/>
</dbReference>
<dbReference type="PANTHER" id="PTHR46641:SF18">
    <property type="entry name" value="G-PROTEIN COUPLED RECEPTORS FAMILY 1 PROFILE DOMAIN-CONTAINING PROTEIN"/>
    <property type="match status" value="1"/>
</dbReference>
<evidence type="ECO:0000313" key="8">
    <source>
        <dbReference type="EMBL" id="KAK3753546.1"/>
    </source>
</evidence>
<organism evidence="8 9">
    <name type="scientific">Elysia crispata</name>
    <name type="common">lettuce slug</name>
    <dbReference type="NCBI Taxonomy" id="231223"/>
    <lineage>
        <taxon>Eukaryota</taxon>
        <taxon>Metazoa</taxon>
        <taxon>Spiralia</taxon>
        <taxon>Lophotrochozoa</taxon>
        <taxon>Mollusca</taxon>
        <taxon>Gastropoda</taxon>
        <taxon>Heterobranchia</taxon>
        <taxon>Euthyneura</taxon>
        <taxon>Panpulmonata</taxon>
        <taxon>Sacoglossa</taxon>
        <taxon>Placobranchoidea</taxon>
        <taxon>Plakobranchidae</taxon>
        <taxon>Elysia</taxon>
    </lineage>
</organism>
<feature type="region of interest" description="Disordered" evidence="5">
    <location>
        <begin position="1"/>
        <end position="23"/>
    </location>
</feature>